<evidence type="ECO:0000313" key="2">
    <source>
        <dbReference type="EMBL" id="OWZ12847.1"/>
    </source>
</evidence>
<dbReference type="PROSITE" id="PS50994">
    <property type="entry name" value="INTEGRASE"/>
    <property type="match status" value="1"/>
</dbReference>
<dbReference type="InterPro" id="IPR050951">
    <property type="entry name" value="Retrovirus_Pol_polyprotein"/>
</dbReference>
<keyword evidence="2" id="KW-0695">RNA-directed DNA polymerase</keyword>
<keyword evidence="2" id="KW-0548">Nucleotidyltransferase</keyword>
<keyword evidence="3" id="KW-1185">Reference proteome</keyword>
<dbReference type="AlphaFoldDB" id="A0A225W777"/>
<keyword evidence="2" id="KW-0808">Transferase</keyword>
<sequence length="120" mass="13798">MGDTYGSTKYVLVLKDEMTHFCELVPADSAGSEVVVAAILEWFKRFGIPESWDSYNGSHFKAEVMAQLSERLKANQSFVPVYTPWTNGPVERINRDILQVLRTILLEFQLDTRNWPYLLP</sequence>
<dbReference type="GO" id="GO:0015074">
    <property type="term" value="P:DNA integration"/>
    <property type="evidence" value="ECO:0007669"/>
    <property type="project" value="InterPro"/>
</dbReference>
<dbReference type="SUPFAM" id="SSF53098">
    <property type="entry name" value="Ribonuclease H-like"/>
    <property type="match status" value="1"/>
</dbReference>
<gene>
    <name evidence="2" type="ORF">PHMEG_00013919</name>
</gene>
<name>A0A225W777_9STRA</name>
<dbReference type="Pfam" id="PF00665">
    <property type="entry name" value="rve"/>
    <property type="match status" value="1"/>
</dbReference>
<dbReference type="InterPro" id="IPR036397">
    <property type="entry name" value="RNaseH_sf"/>
</dbReference>
<protein>
    <submittedName>
        <fullName evidence="2">RNA-directed DNA polymerase</fullName>
    </submittedName>
</protein>
<dbReference type="EMBL" id="NBNE01001735">
    <property type="protein sequence ID" value="OWZ12847.1"/>
    <property type="molecule type" value="Genomic_DNA"/>
</dbReference>
<dbReference type="PANTHER" id="PTHR37984:SF12">
    <property type="entry name" value="RIBONUCLEASE H"/>
    <property type="match status" value="1"/>
</dbReference>
<dbReference type="Gene3D" id="3.30.420.10">
    <property type="entry name" value="Ribonuclease H-like superfamily/Ribonuclease H"/>
    <property type="match status" value="1"/>
</dbReference>
<organism evidence="2 3">
    <name type="scientific">Phytophthora megakarya</name>
    <dbReference type="NCBI Taxonomy" id="4795"/>
    <lineage>
        <taxon>Eukaryota</taxon>
        <taxon>Sar</taxon>
        <taxon>Stramenopiles</taxon>
        <taxon>Oomycota</taxon>
        <taxon>Peronosporomycetes</taxon>
        <taxon>Peronosporales</taxon>
        <taxon>Peronosporaceae</taxon>
        <taxon>Phytophthora</taxon>
    </lineage>
</organism>
<dbReference type="OrthoDB" id="120506at2759"/>
<evidence type="ECO:0000259" key="1">
    <source>
        <dbReference type="PROSITE" id="PS50994"/>
    </source>
</evidence>
<feature type="domain" description="Integrase catalytic" evidence="1">
    <location>
        <begin position="1"/>
        <end position="120"/>
    </location>
</feature>
<comment type="caution">
    <text evidence="2">The sequence shown here is derived from an EMBL/GenBank/DDBJ whole genome shotgun (WGS) entry which is preliminary data.</text>
</comment>
<dbReference type="PANTHER" id="PTHR37984">
    <property type="entry name" value="PROTEIN CBG26694"/>
    <property type="match status" value="1"/>
</dbReference>
<dbReference type="InterPro" id="IPR012337">
    <property type="entry name" value="RNaseH-like_sf"/>
</dbReference>
<dbReference type="GO" id="GO:0003676">
    <property type="term" value="F:nucleic acid binding"/>
    <property type="evidence" value="ECO:0007669"/>
    <property type="project" value="InterPro"/>
</dbReference>
<reference evidence="3" key="1">
    <citation type="submission" date="2017-03" db="EMBL/GenBank/DDBJ databases">
        <title>Phytopthora megakarya and P. palmivora, two closely related causual agents of cacao black pod achieved similar genome size and gene model numbers by different mechanisms.</title>
        <authorList>
            <person name="Ali S."/>
            <person name="Shao J."/>
            <person name="Larry D.J."/>
            <person name="Kronmiller B."/>
            <person name="Shen D."/>
            <person name="Strem M.D."/>
            <person name="Melnick R.L."/>
            <person name="Guiltinan M.J."/>
            <person name="Tyler B.M."/>
            <person name="Meinhardt L.W."/>
            <person name="Bailey B.A."/>
        </authorList>
    </citation>
    <scope>NUCLEOTIDE SEQUENCE [LARGE SCALE GENOMIC DNA]</scope>
    <source>
        <strain evidence="3">zdho120</strain>
    </source>
</reference>
<dbReference type="InterPro" id="IPR001584">
    <property type="entry name" value="Integrase_cat-core"/>
</dbReference>
<dbReference type="GO" id="GO:0003964">
    <property type="term" value="F:RNA-directed DNA polymerase activity"/>
    <property type="evidence" value="ECO:0007669"/>
    <property type="project" value="UniProtKB-KW"/>
</dbReference>
<accession>A0A225W777</accession>
<proteinExistence type="predicted"/>
<evidence type="ECO:0000313" key="3">
    <source>
        <dbReference type="Proteomes" id="UP000198211"/>
    </source>
</evidence>
<dbReference type="Proteomes" id="UP000198211">
    <property type="component" value="Unassembled WGS sequence"/>
</dbReference>